<dbReference type="InterPro" id="IPR012349">
    <property type="entry name" value="Split_barrel_FMN-bd"/>
</dbReference>
<evidence type="ECO:0000256" key="3">
    <source>
        <dbReference type="ARBA" id="ARBA00022643"/>
    </source>
</evidence>
<dbReference type="AlphaFoldDB" id="A0A317EAJ0"/>
<keyword evidence="8" id="KW-1185">Reference proteome</keyword>
<evidence type="ECO:0000256" key="5">
    <source>
        <dbReference type="SAM" id="MobiDB-lite"/>
    </source>
</evidence>
<feature type="region of interest" description="Disordered" evidence="5">
    <location>
        <begin position="186"/>
        <end position="210"/>
    </location>
</feature>
<dbReference type="SUPFAM" id="SSF50475">
    <property type="entry name" value="FMN-binding split barrel"/>
    <property type="match status" value="1"/>
</dbReference>
<dbReference type="PANTHER" id="PTHR33798:SF5">
    <property type="entry name" value="FLAVIN REDUCTASE LIKE DOMAIN-CONTAINING PROTEIN"/>
    <property type="match status" value="1"/>
</dbReference>
<proteinExistence type="inferred from homology"/>
<evidence type="ECO:0000256" key="2">
    <source>
        <dbReference type="ARBA" id="ARBA00022630"/>
    </source>
</evidence>
<evidence type="ECO:0000313" key="8">
    <source>
        <dbReference type="Proteomes" id="UP000246077"/>
    </source>
</evidence>
<feature type="domain" description="Flavin reductase like" evidence="6">
    <location>
        <begin position="1"/>
        <end position="151"/>
    </location>
</feature>
<dbReference type="SMART" id="SM00903">
    <property type="entry name" value="Flavin_Reduct"/>
    <property type="match status" value="1"/>
</dbReference>
<evidence type="ECO:0000313" key="7">
    <source>
        <dbReference type="EMBL" id="PWR24128.1"/>
    </source>
</evidence>
<dbReference type="PANTHER" id="PTHR33798">
    <property type="entry name" value="FLAVOPROTEIN OXYGENASE"/>
    <property type="match status" value="1"/>
</dbReference>
<dbReference type="GO" id="GO:0010181">
    <property type="term" value="F:FMN binding"/>
    <property type="evidence" value="ECO:0007669"/>
    <property type="project" value="InterPro"/>
</dbReference>
<comment type="cofactor">
    <cofactor evidence="1">
        <name>FMN</name>
        <dbReference type="ChEBI" id="CHEBI:58210"/>
    </cofactor>
</comment>
<keyword evidence="3" id="KW-0288">FMN</keyword>
<dbReference type="OrthoDB" id="9783347at2"/>
<comment type="similarity">
    <text evidence="4">Belongs to the flavoredoxin family.</text>
</comment>
<sequence>MVVPRPIAWVTSLDAAGGVNAAPFSFFNMLASEPPIVGLGIGRRPDGSPKDTARNIRERGEFTVNIVSNVLVEAMTVTATPFPPGISELAEAGLTAAPGLRIATPRIQEARAALECRLYQDLALPTGNSIFLGEVVAVHVDTCLLNGRGHVDPHGLDAVGRMGGDAYATTRYLFDLARIDLDNWQATHDPGTRRPHPAWAPRAEKNGKKG</sequence>
<dbReference type="InterPro" id="IPR002563">
    <property type="entry name" value="Flavin_Rdtase-like_dom"/>
</dbReference>
<dbReference type="Pfam" id="PF01613">
    <property type="entry name" value="Flavin_Reduct"/>
    <property type="match status" value="1"/>
</dbReference>
<comment type="caution">
    <text evidence="7">The sequence shown here is derived from an EMBL/GenBank/DDBJ whole genome shotgun (WGS) entry which is preliminary data.</text>
</comment>
<dbReference type="GO" id="GO:0016646">
    <property type="term" value="F:oxidoreductase activity, acting on the CH-NH group of donors, NAD or NADP as acceptor"/>
    <property type="evidence" value="ECO:0007669"/>
    <property type="project" value="UniProtKB-ARBA"/>
</dbReference>
<keyword evidence="2" id="KW-0285">Flavoprotein</keyword>
<name>A0A317EAJ0_9PROT</name>
<organism evidence="7 8">
    <name type="scientific">Zavarzinia compransoris</name>
    <dbReference type="NCBI Taxonomy" id="1264899"/>
    <lineage>
        <taxon>Bacteria</taxon>
        <taxon>Pseudomonadati</taxon>
        <taxon>Pseudomonadota</taxon>
        <taxon>Alphaproteobacteria</taxon>
        <taxon>Rhodospirillales</taxon>
        <taxon>Zavarziniaceae</taxon>
        <taxon>Zavarzinia</taxon>
    </lineage>
</organism>
<dbReference type="EMBL" id="QGLF01000001">
    <property type="protein sequence ID" value="PWR24128.1"/>
    <property type="molecule type" value="Genomic_DNA"/>
</dbReference>
<dbReference type="Gene3D" id="2.30.110.10">
    <property type="entry name" value="Electron Transport, Fmn-binding Protein, Chain A"/>
    <property type="match status" value="1"/>
</dbReference>
<accession>A0A317EAJ0</accession>
<dbReference type="Proteomes" id="UP000246077">
    <property type="component" value="Unassembled WGS sequence"/>
</dbReference>
<evidence type="ECO:0000256" key="1">
    <source>
        <dbReference type="ARBA" id="ARBA00001917"/>
    </source>
</evidence>
<gene>
    <name evidence="7" type="ORF">DKG75_05400</name>
</gene>
<reference evidence="8" key="1">
    <citation type="submission" date="2018-05" db="EMBL/GenBank/DDBJ databases">
        <title>Zavarzinia sp. HR-AS.</title>
        <authorList>
            <person name="Lee Y."/>
            <person name="Jeon C.O."/>
        </authorList>
    </citation>
    <scope>NUCLEOTIDE SEQUENCE [LARGE SCALE GENOMIC DNA]</scope>
    <source>
        <strain evidence="8">DSM 1231</strain>
    </source>
</reference>
<evidence type="ECO:0000259" key="6">
    <source>
        <dbReference type="SMART" id="SM00903"/>
    </source>
</evidence>
<evidence type="ECO:0000256" key="4">
    <source>
        <dbReference type="ARBA" id="ARBA00038054"/>
    </source>
</evidence>
<protein>
    <submittedName>
        <fullName evidence="7">Flavin reductase family protein</fullName>
    </submittedName>
</protein>